<dbReference type="AlphaFoldDB" id="A0A4P6UTQ0"/>
<organism evidence="1 2">
    <name type="scientific">Ureibacillus thermophilus</name>
    <dbReference type="NCBI Taxonomy" id="367743"/>
    <lineage>
        <taxon>Bacteria</taxon>
        <taxon>Bacillati</taxon>
        <taxon>Bacillota</taxon>
        <taxon>Bacilli</taxon>
        <taxon>Bacillales</taxon>
        <taxon>Caryophanaceae</taxon>
        <taxon>Ureibacillus</taxon>
    </lineage>
</organism>
<evidence type="ECO:0000313" key="2">
    <source>
        <dbReference type="Proteomes" id="UP000291151"/>
    </source>
</evidence>
<name>A0A4P6UTQ0_9BACL</name>
<dbReference type="PANTHER" id="PTHR46638">
    <property type="entry name" value="CORRINOID ADENOSYLTRANSFERASE"/>
    <property type="match status" value="1"/>
</dbReference>
<dbReference type="InterPro" id="IPR027417">
    <property type="entry name" value="P-loop_NTPase"/>
</dbReference>
<dbReference type="GO" id="GO:0005524">
    <property type="term" value="F:ATP binding"/>
    <property type="evidence" value="ECO:0007669"/>
    <property type="project" value="InterPro"/>
</dbReference>
<evidence type="ECO:0000313" key="1">
    <source>
        <dbReference type="EMBL" id="QBK26127.1"/>
    </source>
</evidence>
<dbReference type="KEGG" id="uth:DKZ56_09750"/>
<gene>
    <name evidence="1" type="ORF">DKZ56_09750</name>
</gene>
<proteinExistence type="predicted"/>
<dbReference type="RefSeq" id="WP_208649816.1">
    <property type="nucleotide sequence ID" value="NZ_CP036528.1"/>
</dbReference>
<dbReference type="EMBL" id="CP036528">
    <property type="protein sequence ID" value="QBK26127.1"/>
    <property type="molecule type" value="Genomic_DNA"/>
</dbReference>
<dbReference type="PIRSF" id="PIRSF015617">
    <property type="entry name" value="Adensltrnsf_CobA"/>
    <property type="match status" value="1"/>
</dbReference>
<keyword evidence="2" id="KW-1185">Reference proteome</keyword>
<protein>
    <submittedName>
        <fullName evidence="1">Cob(I)yrinic acid a,c-diamide adenosyltransferase</fullName>
    </submittedName>
</protein>
<dbReference type="SUPFAM" id="SSF52540">
    <property type="entry name" value="P-loop containing nucleoside triphosphate hydrolases"/>
    <property type="match status" value="1"/>
</dbReference>
<accession>A0A4P6UTQ0</accession>
<dbReference type="Proteomes" id="UP000291151">
    <property type="component" value="Chromosome"/>
</dbReference>
<keyword evidence="1" id="KW-0808">Transferase</keyword>
<dbReference type="PANTHER" id="PTHR46638:SF1">
    <property type="entry name" value="CORRINOID ADENOSYLTRANSFERASE"/>
    <property type="match status" value="1"/>
</dbReference>
<dbReference type="CDD" id="cd00561">
    <property type="entry name" value="CobA_ACA"/>
    <property type="match status" value="1"/>
</dbReference>
<sequence length="198" mass="21680">MKHKGLTLIYTGDGKGKTTAALGLTLRAIGRGMNVCFLQFIKSKQRIYGEAIALEKLGVAMEQLGLGCISQGEEGKGSVKVEQLGIGFTWTKTPEEHREALKKGWEIAKQALQDPTIDLLVLDELNNALSITNFPVDDVIPLDEVITALQNRPTHMNVVITGRNAKQELIDIADLVSTIDCTKHYYNEGISAVKGLEF</sequence>
<dbReference type="InterPro" id="IPR003724">
    <property type="entry name" value="CblAdoTrfase_CobA"/>
</dbReference>
<reference evidence="1 2" key="1">
    <citation type="submission" date="2019-02" db="EMBL/GenBank/DDBJ databases">
        <title>Ureibacillus thermophilus.</title>
        <authorList>
            <person name="Sunny J.S."/>
            <person name="Natarajan A."/>
            <person name="Saleena L.M."/>
        </authorList>
    </citation>
    <scope>NUCLEOTIDE SEQUENCE [LARGE SCALE GENOMIC DNA]</scope>
    <source>
        <strain evidence="1 2">LM102</strain>
    </source>
</reference>
<dbReference type="Gene3D" id="3.40.50.300">
    <property type="entry name" value="P-loop containing nucleotide triphosphate hydrolases"/>
    <property type="match status" value="1"/>
</dbReference>
<dbReference type="GO" id="GO:0008817">
    <property type="term" value="F:corrinoid adenosyltransferase activity"/>
    <property type="evidence" value="ECO:0007669"/>
    <property type="project" value="InterPro"/>
</dbReference>
<dbReference type="Pfam" id="PF02572">
    <property type="entry name" value="CobA_CobO_BtuR"/>
    <property type="match status" value="1"/>
</dbReference>
<dbReference type="GO" id="GO:0009236">
    <property type="term" value="P:cobalamin biosynthetic process"/>
    <property type="evidence" value="ECO:0007669"/>
    <property type="project" value="InterPro"/>
</dbReference>